<organism evidence="9 10">
    <name type="scientific">Porcincola intestinalis</name>
    <dbReference type="NCBI Taxonomy" id="2606632"/>
    <lineage>
        <taxon>Bacteria</taxon>
        <taxon>Bacillati</taxon>
        <taxon>Bacillota</taxon>
        <taxon>Clostridia</taxon>
        <taxon>Lachnospirales</taxon>
        <taxon>Lachnospiraceae</taxon>
        <taxon>Porcincola</taxon>
    </lineage>
</organism>
<dbReference type="EMBL" id="VULZ01000011">
    <property type="protein sequence ID" value="MSS15459.1"/>
    <property type="molecule type" value="Genomic_DNA"/>
</dbReference>
<dbReference type="Gene3D" id="2.60.120.10">
    <property type="entry name" value="Jelly Rolls"/>
    <property type="match status" value="1"/>
</dbReference>
<comment type="cofactor">
    <cofactor evidence="1">
        <name>Mn(2+)</name>
        <dbReference type="ChEBI" id="CHEBI:29035"/>
    </cofactor>
</comment>
<dbReference type="CDD" id="cd20309">
    <property type="entry name" value="cupin_EcSI"/>
    <property type="match status" value="1"/>
</dbReference>
<comment type="caution">
    <text evidence="9">The sequence shown here is derived from an EMBL/GenBank/DDBJ whole genome shotgun (WGS) entry which is preliminary data.</text>
</comment>
<dbReference type="Pfam" id="PF07385">
    <property type="entry name" value="Lyx_isomer"/>
    <property type="match status" value="1"/>
</dbReference>
<evidence type="ECO:0000313" key="9">
    <source>
        <dbReference type="EMBL" id="MSS15459.1"/>
    </source>
</evidence>
<keyword evidence="4 9" id="KW-0413">Isomerase</keyword>
<keyword evidence="10" id="KW-1185">Reference proteome</keyword>
<dbReference type="EC" id="5.3.1.15" evidence="8"/>
<evidence type="ECO:0000256" key="8">
    <source>
        <dbReference type="ARBA" id="ARBA00044972"/>
    </source>
</evidence>
<name>A0A6L5X503_9FIRM</name>
<evidence type="ECO:0000256" key="7">
    <source>
        <dbReference type="ARBA" id="ARBA00044951"/>
    </source>
</evidence>
<evidence type="ECO:0000256" key="2">
    <source>
        <dbReference type="ARBA" id="ARBA00022723"/>
    </source>
</evidence>
<dbReference type="InterPro" id="IPR014710">
    <property type="entry name" value="RmlC-like_jellyroll"/>
</dbReference>
<keyword evidence="3" id="KW-0464">Manganese</keyword>
<gene>
    <name evidence="9" type="ORF">FYJ35_10495</name>
</gene>
<sequence>MKRSEINAVIKEMEGMLREHRCFLPPFCTFTPEDWKSKNHEYDEIRDNMLGWDITDFGLGDFNKCGFALITLRNGNQHNPKYKKVYAEKYIYMRDDMYAPMHYHDYKSEDIINRGGGVLQIKVYLDDGKGGLSDKDVEVQSDGRRYMVPAGTAVTLNPGQSITIYPHLYHEFHGVPGTGNILIGEVSQCNDDEHDNFFYDKRVGRFPAIDEDEPPYRLLCNEYPAAEN</sequence>
<dbReference type="GO" id="GO:0046872">
    <property type="term" value="F:metal ion binding"/>
    <property type="evidence" value="ECO:0007669"/>
    <property type="project" value="UniProtKB-KW"/>
</dbReference>
<dbReference type="Proteomes" id="UP000481852">
    <property type="component" value="Unassembled WGS sequence"/>
</dbReference>
<keyword evidence="2" id="KW-0479">Metal-binding</keyword>
<evidence type="ECO:0000256" key="6">
    <source>
        <dbReference type="ARBA" id="ARBA00044907"/>
    </source>
</evidence>
<proteinExistence type="inferred from homology"/>
<evidence type="ECO:0000256" key="5">
    <source>
        <dbReference type="ARBA" id="ARBA00023277"/>
    </source>
</evidence>
<dbReference type="GO" id="GO:0047828">
    <property type="term" value="F:D-lyxose ketol-isomerase activity"/>
    <property type="evidence" value="ECO:0007669"/>
    <property type="project" value="UniProtKB-EC"/>
</dbReference>
<evidence type="ECO:0000256" key="3">
    <source>
        <dbReference type="ARBA" id="ARBA00023211"/>
    </source>
</evidence>
<protein>
    <recommendedName>
        <fullName evidence="8">D-lyxose ketol-isomerase</fullName>
        <ecNumber evidence="8">5.3.1.15</ecNumber>
    </recommendedName>
</protein>
<evidence type="ECO:0000256" key="1">
    <source>
        <dbReference type="ARBA" id="ARBA00001936"/>
    </source>
</evidence>
<dbReference type="RefSeq" id="WP_154526321.1">
    <property type="nucleotide sequence ID" value="NZ_VULZ01000011.1"/>
</dbReference>
<dbReference type="InterPro" id="IPR010864">
    <property type="entry name" value="D-lyxose_isomer"/>
</dbReference>
<dbReference type="AlphaFoldDB" id="A0A6L5X503"/>
<evidence type="ECO:0000313" key="10">
    <source>
        <dbReference type="Proteomes" id="UP000481852"/>
    </source>
</evidence>
<keyword evidence="5" id="KW-0119">Carbohydrate metabolism</keyword>
<comment type="similarity">
    <text evidence="7">Belongs to the D-lyxose ketol-isomerase family.</text>
</comment>
<dbReference type="InterPro" id="IPR047581">
    <property type="entry name" value="EcSI_cupin"/>
</dbReference>
<accession>A0A6L5X503</accession>
<evidence type="ECO:0000256" key="4">
    <source>
        <dbReference type="ARBA" id="ARBA00023235"/>
    </source>
</evidence>
<reference evidence="9 10" key="1">
    <citation type="submission" date="2019-08" db="EMBL/GenBank/DDBJ databases">
        <title>In-depth cultivation of the pig gut microbiome towards novel bacterial diversity and tailored functional studies.</title>
        <authorList>
            <person name="Wylensek D."/>
            <person name="Hitch T.C.A."/>
            <person name="Clavel T."/>
        </authorList>
    </citation>
    <scope>NUCLEOTIDE SEQUENCE [LARGE SCALE GENOMIC DNA]</scope>
    <source>
        <strain evidence="9 10">Oil+RF-744-WCA-WT-11</strain>
    </source>
</reference>
<comment type="catalytic activity">
    <reaction evidence="6">
        <text>D-lyxose = D-xylulose</text>
        <dbReference type="Rhea" id="RHEA:14201"/>
        <dbReference type="ChEBI" id="CHEBI:16789"/>
        <dbReference type="ChEBI" id="CHEBI:17140"/>
        <dbReference type="EC" id="5.3.1.15"/>
    </reaction>
</comment>